<dbReference type="EMBL" id="WSQA01000024">
    <property type="protein sequence ID" value="MVZ64166.1"/>
    <property type="molecule type" value="Genomic_DNA"/>
</dbReference>
<reference evidence="1 2" key="1">
    <citation type="submission" date="2019-12" db="EMBL/GenBank/DDBJ databases">
        <authorList>
            <person name="Dong K."/>
        </authorList>
    </citation>
    <scope>NUCLEOTIDE SEQUENCE [LARGE SCALE GENOMIC DNA]</scope>
    <source>
        <strain evidence="1 2">JCM 31225</strain>
    </source>
</reference>
<protein>
    <submittedName>
        <fullName evidence="1">DUF2851 family protein</fullName>
    </submittedName>
</protein>
<dbReference type="RefSeq" id="WP_160370882.1">
    <property type="nucleotide sequence ID" value="NZ_WSQA01000024.1"/>
</dbReference>
<sequence>MEITEDILQFIWRFRLFRQFPLQTSFGDSLRIVNPGRWNADAGPDFLMAQLEMEGHAWHGHVEVHVHARDWALHGHQHNPAYNAVLLHVVWDGEEAAWLENGSLLPCLQLCDLVDASIIAKANTLLKNINPIPCAYELEAVPSHVQVNVLERMAIERLEQRYAQVLGLLKMMQGDWERLCLALIAAAFGMKVNKQSFIDLSQILQLNLLRKLGNKPLQVQSLFFGQAGWLQQEGVKDAYVQELRRAYSFLERAHHLSSLSPYQWKFLRMRPYNFPTFKLAQLAALYTGHPGWFAWITHSKELAEIQVYVSEVQLPAFWEDHYHFEKEAVPHSGAITNDFFHLLVINSFALLLFTYGKYTANQKLMDRALSWLEQVPAERNKLVLPYKKLGMPLQSAMDSQAILQLQAAYCDKKRCLHCGIGASLIKGI</sequence>
<dbReference type="InterPro" id="IPR021272">
    <property type="entry name" value="DUF2851"/>
</dbReference>
<keyword evidence="2" id="KW-1185">Reference proteome</keyword>
<dbReference type="OrthoDB" id="1005072at2"/>
<accession>A0A6N8L466</accession>
<name>A0A6N8L466_9SPHI</name>
<dbReference type="Pfam" id="PF11013">
    <property type="entry name" value="DUF2851"/>
    <property type="match status" value="1"/>
</dbReference>
<organism evidence="1 2">
    <name type="scientific">Sphingobacterium humi</name>
    <dbReference type="NCBI Taxonomy" id="1796905"/>
    <lineage>
        <taxon>Bacteria</taxon>
        <taxon>Pseudomonadati</taxon>
        <taxon>Bacteroidota</taxon>
        <taxon>Sphingobacteriia</taxon>
        <taxon>Sphingobacteriales</taxon>
        <taxon>Sphingobacteriaceae</taxon>
        <taxon>Sphingobacterium</taxon>
    </lineage>
</organism>
<proteinExistence type="predicted"/>
<evidence type="ECO:0000313" key="2">
    <source>
        <dbReference type="Proteomes" id="UP000435036"/>
    </source>
</evidence>
<dbReference type="Proteomes" id="UP000435036">
    <property type="component" value="Unassembled WGS sequence"/>
</dbReference>
<gene>
    <name evidence="1" type="ORF">GQF63_19250</name>
</gene>
<comment type="caution">
    <text evidence="1">The sequence shown here is derived from an EMBL/GenBank/DDBJ whole genome shotgun (WGS) entry which is preliminary data.</text>
</comment>
<evidence type="ECO:0000313" key="1">
    <source>
        <dbReference type="EMBL" id="MVZ64166.1"/>
    </source>
</evidence>
<dbReference type="AlphaFoldDB" id="A0A6N8L466"/>